<gene>
    <name evidence="3" type="ORF">CVT26_012237</name>
</gene>
<keyword evidence="2" id="KW-0812">Transmembrane</keyword>
<feature type="transmembrane region" description="Helical" evidence="2">
    <location>
        <begin position="85"/>
        <end position="108"/>
    </location>
</feature>
<dbReference type="Proteomes" id="UP000284706">
    <property type="component" value="Unassembled WGS sequence"/>
</dbReference>
<dbReference type="EMBL" id="NHYE01000514">
    <property type="protein sequence ID" value="PPR05151.1"/>
    <property type="molecule type" value="Genomic_DNA"/>
</dbReference>
<evidence type="ECO:0000256" key="1">
    <source>
        <dbReference type="SAM" id="MobiDB-lite"/>
    </source>
</evidence>
<keyword evidence="4" id="KW-1185">Reference proteome</keyword>
<evidence type="ECO:0000313" key="3">
    <source>
        <dbReference type="EMBL" id="PPR05151.1"/>
    </source>
</evidence>
<keyword evidence="2" id="KW-0472">Membrane</keyword>
<feature type="transmembrane region" description="Helical" evidence="2">
    <location>
        <begin position="55"/>
        <end position="78"/>
    </location>
</feature>
<organism evidence="3 4">
    <name type="scientific">Gymnopilus dilepis</name>
    <dbReference type="NCBI Taxonomy" id="231916"/>
    <lineage>
        <taxon>Eukaryota</taxon>
        <taxon>Fungi</taxon>
        <taxon>Dikarya</taxon>
        <taxon>Basidiomycota</taxon>
        <taxon>Agaricomycotina</taxon>
        <taxon>Agaricomycetes</taxon>
        <taxon>Agaricomycetidae</taxon>
        <taxon>Agaricales</taxon>
        <taxon>Agaricineae</taxon>
        <taxon>Hymenogastraceae</taxon>
        <taxon>Gymnopilus</taxon>
    </lineage>
</organism>
<name>A0A409YQ70_9AGAR</name>
<evidence type="ECO:0000256" key="2">
    <source>
        <dbReference type="SAM" id="Phobius"/>
    </source>
</evidence>
<feature type="transmembrane region" description="Helical" evidence="2">
    <location>
        <begin position="12"/>
        <end position="35"/>
    </location>
</feature>
<sequence>MSQSSWQVLLGFEYILANALSLPIAILGAVILSWISKLPADVRHGLRETLGQGYVASVTTGMMGGWLGFFVLGCCFYLDSRQSSGFLIIVASVVLAFVLWVICLAVSPWHPEKDLPHDILSLATVRKIFKNILALKCLIILMLATTLAFFLTLIYILKVSPSKGSSQAPTVSNTLTNVVYNRVAQDGLAESSVQHPDKRDLEAALGDGMDVHPQPMSTPQIEDARSAAEGAKMATMDGAV</sequence>
<feature type="region of interest" description="Disordered" evidence="1">
    <location>
        <begin position="207"/>
        <end position="228"/>
    </location>
</feature>
<comment type="caution">
    <text evidence="3">The sequence shown here is derived from an EMBL/GenBank/DDBJ whole genome shotgun (WGS) entry which is preliminary data.</text>
</comment>
<feature type="transmembrane region" description="Helical" evidence="2">
    <location>
        <begin position="128"/>
        <end position="157"/>
    </location>
</feature>
<keyword evidence="2" id="KW-1133">Transmembrane helix</keyword>
<proteinExistence type="predicted"/>
<reference evidence="3 4" key="1">
    <citation type="journal article" date="2018" name="Evol. Lett.">
        <title>Horizontal gene cluster transfer increased hallucinogenic mushroom diversity.</title>
        <authorList>
            <person name="Reynolds H.T."/>
            <person name="Vijayakumar V."/>
            <person name="Gluck-Thaler E."/>
            <person name="Korotkin H.B."/>
            <person name="Matheny P.B."/>
            <person name="Slot J.C."/>
        </authorList>
    </citation>
    <scope>NUCLEOTIDE SEQUENCE [LARGE SCALE GENOMIC DNA]</scope>
    <source>
        <strain evidence="3 4">SRW20</strain>
    </source>
</reference>
<dbReference type="InParanoid" id="A0A409YQ70"/>
<dbReference type="AlphaFoldDB" id="A0A409YQ70"/>
<evidence type="ECO:0000313" key="4">
    <source>
        <dbReference type="Proteomes" id="UP000284706"/>
    </source>
</evidence>
<dbReference type="OrthoDB" id="3127381at2759"/>
<accession>A0A409YQ70</accession>
<protein>
    <submittedName>
        <fullName evidence="3">Uncharacterized protein</fullName>
    </submittedName>
</protein>